<feature type="non-terminal residue" evidence="1">
    <location>
        <position position="1"/>
    </location>
</feature>
<proteinExistence type="predicted"/>
<comment type="caution">
    <text evidence="1">The sequence shown here is derived from an EMBL/GenBank/DDBJ whole genome shotgun (WGS) entry which is preliminary data.</text>
</comment>
<evidence type="ECO:0000313" key="1">
    <source>
        <dbReference type="EMBL" id="KAH1179486.1"/>
    </source>
</evidence>
<keyword evidence="2" id="KW-1185">Reference proteome</keyword>
<organism evidence="1 2">
    <name type="scientific">Mauremys mutica</name>
    <name type="common">yellowpond turtle</name>
    <dbReference type="NCBI Taxonomy" id="74926"/>
    <lineage>
        <taxon>Eukaryota</taxon>
        <taxon>Metazoa</taxon>
        <taxon>Chordata</taxon>
        <taxon>Craniata</taxon>
        <taxon>Vertebrata</taxon>
        <taxon>Euteleostomi</taxon>
        <taxon>Archelosauria</taxon>
        <taxon>Testudinata</taxon>
        <taxon>Testudines</taxon>
        <taxon>Cryptodira</taxon>
        <taxon>Durocryptodira</taxon>
        <taxon>Testudinoidea</taxon>
        <taxon>Geoemydidae</taxon>
        <taxon>Geoemydinae</taxon>
        <taxon>Mauremys</taxon>
    </lineage>
</organism>
<dbReference type="EMBL" id="JAHDVG010000472">
    <property type="protein sequence ID" value="KAH1179486.1"/>
    <property type="molecule type" value="Genomic_DNA"/>
</dbReference>
<evidence type="ECO:0000313" key="2">
    <source>
        <dbReference type="Proteomes" id="UP000827986"/>
    </source>
</evidence>
<name>A0A9D3XGW4_9SAUR</name>
<gene>
    <name evidence="1" type="ORF">KIL84_022069</name>
</gene>
<reference evidence="1" key="1">
    <citation type="submission" date="2021-09" db="EMBL/GenBank/DDBJ databases">
        <title>The genome of Mauremys mutica provides insights into the evolution of semi-aquatic lifestyle.</title>
        <authorList>
            <person name="Gong S."/>
            <person name="Gao Y."/>
        </authorList>
    </citation>
    <scope>NUCLEOTIDE SEQUENCE</scope>
    <source>
        <strain evidence="1">MM-2020</strain>
        <tissue evidence="1">Muscle</tissue>
    </source>
</reference>
<accession>A0A9D3XGW4</accession>
<protein>
    <submittedName>
        <fullName evidence="1">Uncharacterized protein</fullName>
    </submittedName>
</protein>
<dbReference type="AlphaFoldDB" id="A0A9D3XGW4"/>
<dbReference type="Proteomes" id="UP000827986">
    <property type="component" value="Unassembled WGS sequence"/>
</dbReference>
<sequence>GNLLQEGKTQCAWPFLGIEGTVALFVGHLLCSDQTLRLLFSNPFAEDGRETNLKNSSFVDFVIAC</sequence>